<name>A0A2N7ARL0_9LACO</name>
<dbReference type="RefSeq" id="WP_166667265.1">
    <property type="nucleotide sequence ID" value="NZ_NIPR01000057.1"/>
</dbReference>
<evidence type="ECO:0000259" key="3">
    <source>
        <dbReference type="Pfam" id="PF03389"/>
    </source>
</evidence>
<evidence type="ECO:0000313" key="5">
    <source>
        <dbReference type="Proteomes" id="UP000235649"/>
    </source>
</evidence>
<comment type="caution">
    <text evidence="4">The sequence shown here is derived from an EMBL/GenBank/DDBJ whole genome shotgun (WGS) entry which is preliminary data.</text>
</comment>
<dbReference type="Gene3D" id="3.30.930.30">
    <property type="match status" value="1"/>
</dbReference>
<evidence type="ECO:0000256" key="2">
    <source>
        <dbReference type="ARBA" id="ARBA00022971"/>
    </source>
</evidence>
<keyword evidence="5" id="KW-1185">Reference proteome</keyword>
<comment type="similarity">
    <text evidence="1">Belongs to the MobA/MobL family.</text>
</comment>
<dbReference type="NCBIfam" id="NF041496">
    <property type="entry name" value="MobQ"/>
    <property type="match status" value="1"/>
</dbReference>
<evidence type="ECO:0000313" key="4">
    <source>
        <dbReference type="EMBL" id="PMD67993.1"/>
    </source>
</evidence>
<dbReference type="Pfam" id="PF03389">
    <property type="entry name" value="MobA_MobL"/>
    <property type="match status" value="1"/>
</dbReference>
<proteinExistence type="inferred from homology"/>
<reference evidence="4 5" key="1">
    <citation type="submission" date="2017-05" db="EMBL/GenBank/DDBJ databases">
        <title>Lactobacillus nurukis nov., sp. nov., isolated from nuruk.</title>
        <authorList>
            <person name="Kim S.-J."/>
        </authorList>
    </citation>
    <scope>NUCLEOTIDE SEQUENCE [LARGE SCALE GENOMIC DNA]</scope>
    <source>
        <strain evidence="4 5">SYF10-1a</strain>
    </source>
</reference>
<sequence length="209" mass="24248">MAIFHMSFSNISAGKGRSAIASAAYRSGEKLFDDKEGRRYFYARSVIPESFILTPKNAPEWASDREKLWNEVEKNDRKSNSRYAKEFNVALPVELSESEQKELLTKYVQENFVDQGMVADVAIHRDHSDNPHAHVMLTNRPFNPDGSWGLKAKTQYIKDENGKQLLTKSGFPKQRKIWLVDWDKKEKINEWRKNWALSVNQFLAQKNIP</sequence>
<dbReference type="Proteomes" id="UP000235649">
    <property type="component" value="Unassembled WGS sequence"/>
</dbReference>
<dbReference type="EMBL" id="NIPR01000057">
    <property type="protein sequence ID" value="PMD67993.1"/>
    <property type="molecule type" value="Genomic_DNA"/>
</dbReference>
<feature type="non-terminal residue" evidence="4">
    <location>
        <position position="209"/>
    </location>
</feature>
<keyword evidence="2" id="KW-0184">Conjugation</keyword>
<protein>
    <submittedName>
        <fullName evidence="4">Nickase</fullName>
    </submittedName>
</protein>
<dbReference type="AlphaFoldDB" id="A0A2N7ARL0"/>
<organism evidence="4 5">
    <name type="scientific">Companilactobacillus nuruki</name>
    <dbReference type="NCBI Taxonomy" id="1993540"/>
    <lineage>
        <taxon>Bacteria</taxon>
        <taxon>Bacillati</taxon>
        <taxon>Bacillota</taxon>
        <taxon>Bacilli</taxon>
        <taxon>Lactobacillales</taxon>
        <taxon>Lactobacillaceae</taxon>
        <taxon>Companilactobacillus</taxon>
    </lineage>
</organism>
<feature type="domain" description="MobA/MobL protein" evidence="3">
    <location>
        <begin position="17"/>
        <end position="208"/>
    </location>
</feature>
<evidence type="ECO:0000256" key="1">
    <source>
        <dbReference type="ARBA" id="ARBA00010873"/>
    </source>
</evidence>
<dbReference type="InterPro" id="IPR005053">
    <property type="entry name" value="MobA_MobL"/>
</dbReference>
<accession>A0A2N7ARL0</accession>
<gene>
    <name evidence="4" type="ORF">CBP76_11615</name>
</gene>